<gene>
    <name evidence="18" type="ORF">CD934_01615</name>
</gene>
<keyword evidence="19" id="KW-1185">Reference proteome</keyword>
<feature type="region of interest" description="Disordered" evidence="16">
    <location>
        <begin position="1"/>
        <end position="55"/>
    </location>
</feature>
<dbReference type="AlphaFoldDB" id="A0A514K078"/>
<keyword evidence="10" id="KW-0904">Protein phosphatase</keyword>
<dbReference type="GO" id="GO:0016301">
    <property type="term" value="F:kinase activity"/>
    <property type="evidence" value="ECO:0007669"/>
    <property type="project" value="UniProtKB-KW"/>
</dbReference>
<dbReference type="PANTHER" id="PTHR43156">
    <property type="entry name" value="STAGE II SPORULATION PROTEIN E-RELATED"/>
    <property type="match status" value="1"/>
</dbReference>
<dbReference type="GO" id="GO:0005524">
    <property type="term" value="F:ATP binding"/>
    <property type="evidence" value="ECO:0007669"/>
    <property type="project" value="UniProtKB-KW"/>
</dbReference>
<sequence>MAHPGGSDQRTVFRASAPGGRDMDEAAAVPRGERPAGVRGRGTDGESGAGRAAQAAPRIEDVIAEPVVAAVRAMQGYGGLVYLRSRDRRSLVLCVVCGVPRSLLKSWWRVPVGGGLPMSEAYRRVESLWLPDEAATMLRFPQFTAALPYPFASAYQPVRVGGEAVGVLVVLRSVARERMDERAVGVVLHDAGRDMERRLTEFARRMPGPTGPDAVAYGIDYDDQPVGVQLPTPPARAVSVGMVEWDLDSDRWSGDDDALSLLGVSRDGFGGTMAEVEARVSPDDLYELRASRREAADAGQVRARRFRVLDDRRGDGQIRYRPVELWGHVVRAEGPGRLLVGALVDAAGGVAASEAAERLPDGLFSLDQDGRVSYANRRCLELLGCELDSLLGHHPWEALTWLHDPAYEDRYRAAMLSQETVSYLVHAADGGWLGFVLYPGVHGLTGRVFRTDAPVGAEPGRALAPLGPAAAAPTSELVAAPRAGALYHVVQMASVLTEAVTVRDVCRAVAEQLLPAFGAQEIALYLIREGRMHLLWESGYPEHFLDRFEGVPLDANLPGVHALTTRLPLFFESPEALVNAYPELVLDPMNAWSFLPLIASGHPVGSCILGWSTPHRFTPEERSALTALGGLAAQAMERARLYDAESAVARGLQEGLLPHRLPAIDRLLTAGRYLPGTQGMAIGGDWYDVIRTGRGVALVIGDVEGHSVGAAAVMGQLRSAVHAFAASGRPPQEVITHTNRLLAELETDVFATCCYIELDPGTGRALAVRAGHPPPLLRHPDGRTESLDLPGGVLLGVQPDAVYPVTSLTLAPGSVLVLYTDGLVETPGGDIETGIETVRRSLADDRAASVEELADRLVRTARRTEDRPDDVALLLTAYGWDAAP</sequence>
<evidence type="ECO:0000256" key="4">
    <source>
        <dbReference type="ARBA" id="ARBA00022723"/>
    </source>
</evidence>
<dbReference type="InterPro" id="IPR052016">
    <property type="entry name" value="Bact_Sigma-Reg"/>
</dbReference>
<comment type="function">
    <text evidence="13">Primarily acts as an independent SigF regulator that is sensitive to the osmosensory signal, mediating the cross talk of PknD with the SigF regulon. Possesses both phosphatase and kinase activities. The kinase domain functions as a classic anti-sigma factor-like kinase to phosphorylate the anti-anti-sigma factor domain at the canonical regulatory site, and the phosphatase domain antagonizes this activity.</text>
</comment>
<dbReference type="PANTHER" id="PTHR43156:SF2">
    <property type="entry name" value="STAGE II SPORULATION PROTEIN E"/>
    <property type="match status" value="1"/>
</dbReference>
<dbReference type="Gene3D" id="3.30.450.40">
    <property type="match status" value="2"/>
</dbReference>
<keyword evidence="9" id="KW-0460">Magnesium</keyword>
<evidence type="ECO:0000256" key="9">
    <source>
        <dbReference type="ARBA" id="ARBA00022842"/>
    </source>
</evidence>
<evidence type="ECO:0000256" key="3">
    <source>
        <dbReference type="ARBA" id="ARBA00022679"/>
    </source>
</evidence>
<dbReference type="GO" id="GO:0004722">
    <property type="term" value="F:protein serine/threonine phosphatase activity"/>
    <property type="evidence" value="ECO:0007669"/>
    <property type="project" value="UniProtKB-EC"/>
</dbReference>
<keyword evidence="2" id="KW-0597">Phosphoprotein</keyword>
<dbReference type="InterPro" id="IPR029016">
    <property type="entry name" value="GAF-like_dom_sf"/>
</dbReference>
<name>A0A514K078_9ACTN</name>
<dbReference type="SMART" id="SM00091">
    <property type="entry name" value="PAS"/>
    <property type="match status" value="1"/>
</dbReference>
<evidence type="ECO:0000259" key="17">
    <source>
        <dbReference type="PROSITE" id="PS50112"/>
    </source>
</evidence>
<keyword evidence="6" id="KW-0418">Kinase</keyword>
<dbReference type="Pfam" id="PF13185">
    <property type="entry name" value="GAF_2"/>
    <property type="match status" value="1"/>
</dbReference>
<dbReference type="Pfam" id="PF07228">
    <property type="entry name" value="SpoIIE"/>
    <property type="match status" value="1"/>
</dbReference>
<evidence type="ECO:0000256" key="15">
    <source>
        <dbReference type="ARBA" id="ARBA00081350"/>
    </source>
</evidence>
<evidence type="ECO:0000256" key="14">
    <source>
        <dbReference type="ARBA" id="ARBA00075117"/>
    </source>
</evidence>
<evidence type="ECO:0000256" key="8">
    <source>
        <dbReference type="ARBA" id="ARBA00022840"/>
    </source>
</evidence>
<evidence type="ECO:0000256" key="2">
    <source>
        <dbReference type="ARBA" id="ARBA00022553"/>
    </source>
</evidence>
<evidence type="ECO:0000256" key="16">
    <source>
        <dbReference type="SAM" id="MobiDB-lite"/>
    </source>
</evidence>
<organism evidence="18 19">
    <name type="scientific">Streptomyces calvus</name>
    <dbReference type="NCBI Taxonomy" id="67282"/>
    <lineage>
        <taxon>Bacteria</taxon>
        <taxon>Bacillati</taxon>
        <taxon>Actinomycetota</taxon>
        <taxon>Actinomycetes</taxon>
        <taxon>Kitasatosporales</taxon>
        <taxon>Streptomycetaceae</taxon>
        <taxon>Streptomyces</taxon>
    </lineage>
</organism>
<comment type="catalytic activity">
    <reaction evidence="12">
        <text>O-phospho-L-seryl-[protein] + H2O = L-seryl-[protein] + phosphate</text>
        <dbReference type="Rhea" id="RHEA:20629"/>
        <dbReference type="Rhea" id="RHEA-COMP:9863"/>
        <dbReference type="Rhea" id="RHEA-COMP:11604"/>
        <dbReference type="ChEBI" id="CHEBI:15377"/>
        <dbReference type="ChEBI" id="CHEBI:29999"/>
        <dbReference type="ChEBI" id="CHEBI:43474"/>
        <dbReference type="ChEBI" id="CHEBI:83421"/>
        <dbReference type="EC" id="3.1.3.16"/>
    </reaction>
</comment>
<dbReference type="Gene3D" id="3.60.40.10">
    <property type="entry name" value="PPM-type phosphatase domain"/>
    <property type="match status" value="1"/>
</dbReference>
<dbReference type="CDD" id="cd00130">
    <property type="entry name" value="PAS"/>
    <property type="match status" value="1"/>
</dbReference>
<keyword evidence="3" id="KW-0808">Transferase</keyword>
<dbReference type="KEGG" id="sast:CD934_01615"/>
<evidence type="ECO:0000256" key="12">
    <source>
        <dbReference type="ARBA" id="ARBA00047761"/>
    </source>
</evidence>
<dbReference type="InterPro" id="IPR013656">
    <property type="entry name" value="PAS_4"/>
</dbReference>
<keyword evidence="11" id="KW-0464">Manganese</keyword>
<keyword evidence="5" id="KW-0547">Nucleotide-binding</keyword>
<feature type="compositionally biased region" description="Basic and acidic residues" evidence="16">
    <location>
        <begin position="31"/>
        <end position="44"/>
    </location>
</feature>
<evidence type="ECO:0000256" key="13">
    <source>
        <dbReference type="ARBA" id="ARBA00056274"/>
    </source>
</evidence>
<dbReference type="InterPro" id="IPR003018">
    <property type="entry name" value="GAF"/>
</dbReference>
<keyword evidence="8" id="KW-0067">ATP-binding</keyword>
<dbReference type="PROSITE" id="PS50112">
    <property type="entry name" value="PAS"/>
    <property type="match status" value="1"/>
</dbReference>
<dbReference type="InterPro" id="IPR000014">
    <property type="entry name" value="PAS"/>
</dbReference>
<protein>
    <recommendedName>
        <fullName evidence="1">protein-serine/threonine phosphatase</fullName>
        <ecNumber evidence="1">3.1.3.16</ecNumber>
    </recommendedName>
    <alternativeName>
        <fullName evidence="15">Protein-serine/threonine phosphatase</fullName>
    </alternativeName>
    <alternativeName>
        <fullName evidence="14">Serine/threonine-protein kinase</fullName>
    </alternativeName>
</protein>
<evidence type="ECO:0000256" key="1">
    <source>
        <dbReference type="ARBA" id="ARBA00013081"/>
    </source>
</evidence>
<keyword evidence="4" id="KW-0479">Metal-binding</keyword>
<evidence type="ECO:0000313" key="19">
    <source>
        <dbReference type="Proteomes" id="UP000316215"/>
    </source>
</evidence>
<dbReference type="EC" id="3.1.3.16" evidence="1"/>
<dbReference type="EMBL" id="CP022310">
    <property type="protein sequence ID" value="QDI73064.1"/>
    <property type="molecule type" value="Genomic_DNA"/>
</dbReference>
<keyword evidence="7" id="KW-0378">Hydrolase</keyword>
<dbReference type="Gene3D" id="3.30.450.20">
    <property type="entry name" value="PAS domain"/>
    <property type="match status" value="2"/>
</dbReference>
<dbReference type="Proteomes" id="UP000316215">
    <property type="component" value="Chromosome"/>
</dbReference>
<dbReference type="SMART" id="SM00065">
    <property type="entry name" value="GAF"/>
    <property type="match status" value="1"/>
</dbReference>
<evidence type="ECO:0000256" key="5">
    <source>
        <dbReference type="ARBA" id="ARBA00022741"/>
    </source>
</evidence>
<dbReference type="Pfam" id="PF08448">
    <property type="entry name" value="PAS_4"/>
    <property type="match status" value="1"/>
</dbReference>
<dbReference type="SUPFAM" id="SSF55785">
    <property type="entry name" value="PYP-like sensor domain (PAS domain)"/>
    <property type="match status" value="1"/>
</dbReference>
<dbReference type="NCBIfam" id="TIGR00229">
    <property type="entry name" value="sensory_box"/>
    <property type="match status" value="1"/>
</dbReference>
<feature type="domain" description="PAS" evidence="17">
    <location>
        <begin position="357"/>
        <end position="392"/>
    </location>
</feature>
<evidence type="ECO:0000313" key="18">
    <source>
        <dbReference type="EMBL" id="QDI73064.1"/>
    </source>
</evidence>
<accession>A0A514K078</accession>
<reference evidence="18 19" key="1">
    <citation type="submission" date="2017-07" db="EMBL/GenBank/DDBJ databases">
        <title>The Complete Genome of Streptomyces asterosporus-ZSY.</title>
        <authorList>
            <person name="Zhang S."/>
        </authorList>
    </citation>
    <scope>NUCLEOTIDE SEQUENCE [LARGE SCALE GENOMIC DNA]</scope>
    <source>
        <strain evidence="18 19">DSM 41452</strain>
    </source>
</reference>
<dbReference type="FunFam" id="3.60.40.10:FF:000005">
    <property type="entry name" value="Serine/threonine protein phosphatase"/>
    <property type="match status" value="1"/>
</dbReference>
<evidence type="ECO:0000256" key="10">
    <source>
        <dbReference type="ARBA" id="ARBA00022912"/>
    </source>
</evidence>
<dbReference type="SUPFAM" id="SSF55781">
    <property type="entry name" value="GAF domain-like"/>
    <property type="match status" value="2"/>
</dbReference>
<evidence type="ECO:0000256" key="7">
    <source>
        <dbReference type="ARBA" id="ARBA00022801"/>
    </source>
</evidence>
<dbReference type="InterPro" id="IPR036457">
    <property type="entry name" value="PPM-type-like_dom_sf"/>
</dbReference>
<evidence type="ECO:0000256" key="11">
    <source>
        <dbReference type="ARBA" id="ARBA00023211"/>
    </source>
</evidence>
<dbReference type="InterPro" id="IPR001932">
    <property type="entry name" value="PPM-type_phosphatase-like_dom"/>
</dbReference>
<dbReference type="InterPro" id="IPR035965">
    <property type="entry name" value="PAS-like_dom_sf"/>
</dbReference>
<dbReference type="SUPFAM" id="SSF81606">
    <property type="entry name" value="PP2C-like"/>
    <property type="match status" value="1"/>
</dbReference>
<proteinExistence type="predicted"/>
<dbReference type="SMART" id="SM00331">
    <property type="entry name" value="PP2C_SIG"/>
    <property type="match status" value="1"/>
</dbReference>
<dbReference type="GO" id="GO:0046872">
    <property type="term" value="F:metal ion binding"/>
    <property type="evidence" value="ECO:0007669"/>
    <property type="project" value="UniProtKB-KW"/>
</dbReference>
<evidence type="ECO:0000256" key="6">
    <source>
        <dbReference type="ARBA" id="ARBA00022777"/>
    </source>
</evidence>